<dbReference type="Proteomes" id="UP000664096">
    <property type="component" value="Unassembled WGS sequence"/>
</dbReference>
<dbReference type="InterPro" id="IPR038297">
    <property type="entry name" value="CcmH/CycL/NrfF/Ccl2_sf"/>
</dbReference>
<accession>A0A939ECM1</accession>
<dbReference type="AlphaFoldDB" id="A0A939ECM1"/>
<keyword evidence="4 8" id="KW-0732">Signal</keyword>
<comment type="function">
    <text evidence="6">Required for the biogenesis of c-type cytochromes. Possible subunit of a heme lyase.</text>
</comment>
<dbReference type="GO" id="GO:0005886">
    <property type="term" value="C:plasma membrane"/>
    <property type="evidence" value="ECO:0007669"/>
    <property type="project" value="TreeGrafter"/>
</dbReference>
<dbReference type="InterPro" id="IPR005616">
    <property type="entry name" value="CcmH/CycL/Ccl2/NrfF_N"/>
</dbReference>
<comment type="caution">
    <text evidence="10">The sequence shown here is derived from an EMBL/GenBank/DDBJ whole genome shotgun (WGS) entry which is preliminary data.</text>
</comment>
<comment type="similarity">
    <text evidence="1 8">Belongs to the CcmH/CycL/Ccl2/NrfF family.</text>
</comment>
<evidence type="ECO:0000256" key="4">
    <source>
        <dbReference type="ARBA" id="ARBA00022729"/>
    </source>
</evidence>
<name>A0A939ECM1_9HYPH</name>
<keyword evidence="3 8" id="KW-0479">Metal-binding</keyword>
<evidence type="ECO:0000259" key="9">
    <source>
        <dbReference type="Pfam" id="PF03918"/>
    </source>
</evidence>
<dbReference type="PANTHER" id="PTHR47870:SF4">
    <property type="entry name" value="CYTOCHROME C-TYPE BIOGENESIS PROTEIN CYCH"/>
    <property type="match status" value="1"/>
</dbReference>
<organism evidence="10 11">
    <name type="scientific">Roseibium aggregatum</name>
    <dbReference type="NCBI Taxonomy" id="187304"/>
    <lineage>
        <taxon>Bacteria</taxon>
        <taxon>Pseudomonadati</taxon>
        <taxon>Pseudomonadota</taxon>
        <taxon>Alphaproteobacteria</taxon>
        <taxon>Hyphomicrobiales</taxon>
        <taxon>Stappiaceae</taxon>
        <taxon>Roseibium</taxon>
    </lineage>
</organism>
<evidence type="ECO:0000256" key="5">
    <source>
        <dbReference type="ARBA" id="ARBA00023004"/>
    </source>
</evidence>
<dbReference type="PANTHER" id="PTHR47870">
    <property type="entry name" value="CYTOCHROME C-TYPE BIOGENESIS PROTEIN CCMH"/>
    <property type="match status" value="1"/>
</dbReference>
<protein>
    <recommendedName>
        <fullName evidence="8">Cytochrome c-type biogenesis protein</fullName>
    </recommendedName>
</protein>
<dbReference type="EMBL" id="JAEKJZ010000001">
    <property type="protein sequence ID" value="MBN9670861.1"/>
    <property type="molecule type" value="Genomic_DNA"/>
</dbReference>
<comment type="subcellular location">
    <subcellularLocation>
        <location evidence="7">Membrane</location>
        <topology evidence="7">Single-pass membrane protein</topology>
        <orientation evidence="7">Periplasmic side</orientation>
    </subcellularLocation>
</comment>
<feature type="domain" description="CcmH/CycL/Ccl2/NrfF N-terminal" evidence="9">
    <location>
        <begin position="16"/>
        <end position="156"/>
    </location>
</feature>
<dbReference type="CDD" id="cd16378">
    <property type="entry name" value="CcmH_N"/>
    <property type="match status" value="1"/>
</dbReference>
<keyword evidence="5 8" id="KW-0408">Iron</keyword>
<reference evidence="10" key="1">
    <citation type="submission" date="2020-12" db="EMBL/GenBank/DDBJ databases">
        <title>Oil enriched cultivation method for isolating marine PHA-producing bacteria.</title>
        <authorList>
            <person name="Zheng W."/>
            <person name="Yu S."/>
            <person name="Huang Y."/>
        </authorList>
    </citation>
    <scope>NUCLEOTIDE SEQUENCE</scope>
    <source>
        <strain evidence="10">SY-2-12</strain>
    </source>
</reference>
<evidence type="ECO:0000256" key="1">
    <source>
        <dbReference type="ARBA" id="ARBA00010342"/>
    </source>
</evidence>
<evidence type="ECO:0000256" key="8">
    <source>
        <dbReference type="RuleBase" id="RU364112"/>
    </source>
</evidence>
<gene>
    <name evidence="10" type="ORF">JF539_10985</name>
</gene>
<keyword evidence="2 8" id="KW-0349">Heme</keyword>
<dbReference type="FunFam" id="1.10.8.640:FF:000001">
    <property type="entry name" value="Cytochrome c-type biogenesis protein"/>
    <property type="match status" value="1"/>
</dbReference>
<dbReference type="RefSeq" id="WP_207140430.1">
    <property type="nucleotide sequence ID" value="NZ_JAEKJZ010000001.1"/>
</dbReference>
<proteinExistence type="inferred from homology"/>
<feature type="signal peptide" evidence="8">
    <location>
        <begin position="1"/>
        <end position="27"/>
    </location>
</feature>
<evidence type="ECO:0000256" key="7">
    <source>
        <dbReference type="ARBA" id="ARBA00060491"/>
    </source>
</evidence>
<sequence length="161" mass="17821">MPILVRKVFGTLLALVAVVCLSVSAFAIDGSEMFQDPAREARAREIGRQLRCLVCQNQSIFDSNAGLAKDLRVLVRARMEEGDSDTEILSYISDRYGDYVLLKPRFTAQNAVLWATPAVVLGLGLILAAFYLRSRTTVPKVASLSEDEREAARKLLQESRS</sequence>
<evidence type="ECO:0000313" key="11">
    <source>
        <dbReference type="Proteomes" id="UP000664096"/>
    </source>
</evidence>
<keyword evidence="8" id="KW-1133">Transmembrane helix</keyword>
<dbReference type="Pfam" id="PF03918">
    <property type="entry name" value="CcmH"/>
    <property type="match status" value="1"/>
</dbReference>
<dbReference type="Gene3D" id="1.10.8.640">
    <property type="entry name" value="Cytochrome C biogenesis protein"/>
    <property type="match status" value="1"/>
</dbReference>
<evidence type="ECO:0000313" key="10">
    <source>
        <dbReference type="EMBL" id="MBN9670861.1"/>
    </source>
</evidence>
<dbReference type="GO" id="GO:0017004">
    <property type="term" value="P:cytochrome complex assembly"/>
    <property type="evidence" value="ECO:0007669"/>
    <property type="project" value="UniProtKB-ARBA"/>
</dbReference>
<feature type="chain" id="PRO_5038154519" description="Cytochrome c-type biogenesis protein" evidence="8">
    <location>
        <begin position="28"/>
        <end position="161"/>
    </location>
</feature>
<evidence type="ECO:0000256" key="6">
    <source>
        <dbReference type="ARBA" id="ARBA00037230"/>
    </source>
</evidence>
<evidence type="ECO:0000256" key="2">
    <source>
        <dbReference type="ARBA" id="ARBA00022617"/>
    </source>
</evidence>
<keyword evidence="8" id="KW-0812">Transmembrane</keyword>
<evidence type="ECO:0000256" key="3">
    <source>
        <dbReference type="ARBA" id="ARBA00022723"/>
    </source>
</evidence>
<feature type="transmembrane region" description="Helical" evidence="8">
    <location>
        <begin position="111"/>
        <end position="132"/>
    </location>
</feature>
<keyword evidence="8" id="KW-0472">Membrane</keyword>
<dbReference type="GO" id="GO:0046872">
    <property type="term" value="F:metal ion binding"/>
    <property type="evidence" value="ECO:0007669"/>
    <property type="project" value="UniProtKB-KW"/>
</dbReference>
<dbReference type="InterPro" id="IPR051263">
    <property type="entry name" value="C-type_cytochrome_biogenesis"/>
</dbReference>